<gene>
    <name evidence="1" type="ORF">DKP91_15790</name>
</gene>
<comment type="caution">
    <text evidence="1">The sequence shown here is derived from an EMBL/GenBank/DDBJ whole genome shotgun (WGS) entry which is preliminary data.</text>
</comment>
<name>A0AB73TLL9_ENTFC</name>
<feature type="non-terminal residue" evidence="1">
    <location>
        <position position="1"/>
    </location>
</feature>
<reference evidence="1 2" key="1">
    <citation type="submission" date="2018-05" db="EMBL/GenBank/DDBJ databases">
        <title>Vancomycin-resistant Enterococcus faecium strain from Chelyabinsk, Russia.</title>
        <authorList>
            <person name="Gostev V."/>
            <person name="Goncharov A."/>
            <person name="Kolodzhieva V."/>
            <person name="Suvorov A."/>
            <person name="Sidorenko S."/>
            <person name="Zueva L."/>
        </authorList>
    </citation>
    <scope>NUCLEOTIDE SEQUENCE [LARGE SCALE GENOMIC DNA]</scope>
    <source>
        <strain evidence="1 2">20</strain>
    </source>
</reference>
<sequence length="36" mass="4094">KNIVLLTEINGFFDASLLHNYMDVISLPVTILVFRS</sequence>
<protein>
    <submittedName>
        <fullName evidence="1">Citrate transporter</fullName>
    </submittedName>
</protein>
<dbReference type="AlphaFoldDB" id="A0AB73TLL9"/>
<dbReference type="Proteomes" id="UP000249070">
    <property type="component" value="Unassembled WGS sequence"/>
</dbReference>
<dbReference type="EMBL" id="QHGU01000190">
    <property type="protein sequence ID" value="PZM52151.1"/>
    <property type="molecule type" value="Genomic_DNA"/>
</dbReference>
<evidence type="ECO:0000313" key="2">
    <source>
        <dbReference type="Proteomes" id="UP000249070"/>
    </source>
</evidence>
<proteinExistence type="predicted"/>
<organism evidence="1 2">
    <name type="scientific">Enterococcus faecium</name>
    <name type="common">Streptococcus faecium</name>
    <dbReference type="NCBI Taxonomy" id="1352"/>
    <lineage>
        <taxon>Bacteria</taxon>
        <taxon>Bacillati</taxon>
        <taxon>Bacillota</taxon>
        <taxon>Bacilli</taxon>
        <taxon>Lactobacillales</taxon>
        <taxon>Enterococcaceae</taxon>
        <taxon>Enterococcus</taxon>
    </lineage>
</organism>
<evidence type="ECO:0000313" key="1">
    <source>
        <dbReference type="EMBL" id="PZM52151.1"/>
    </source>
</evidence>
<accession>A0AB73TLL9</accession>